<protein>
    <submittedName>
        <fullName evidence="2">Uncharacterized protein</fullName>
    </submittedName>
</protein>
<dbReference type="InterPro" id="IPR045881">
    <property type="entry name" value="MNM1-like"/>
</dbReference>
<accession>A0A7N0REP2</accession>
<dbReference type="Proteomes" id="UP000594263">
    <property type="component" value="Unplaced"/>
</dbReference>
<dbReference type="EnsemblPlants" id="Kaladp0010s0118.1.v1.1">
    <property type="protein sequence ID" value="Kaladp0010s0118.1.v1.1.CDS.1"/>
    <property type="gene ID" value="Kaladp0010s0118.v1.1"/>
</dbReference>
<reference evidence="2" key="1">
    <citation type="submission" date="2021-01" db="UniProtKB">
        <authorList>
            <consortium name="EnsemblPlants"/>
        </authorList>
    </citation>
    <scope>IDENTIFICATION</scope>
</reference>
<proteinExistence type="predicted"/>
<name>A0A7N0REP2_KALFE</name>
<dbReference type="PANTHER" id="PTHR34682:SF1">
    <property type="entry name" value="PROTEIN METABOLIC NETWORK MODULATOR 1"/>
    <property type="match status" value="1"/>
</dbReference>
<feature type="compositionally biased region" description="Polar residues" evidence="1">
    <location>
        <begin position="1"/>
        <end position="11"/>
    </location>
</feature>
<dbReference type="Gramene" id="Kaladp0010s0118.1.v1.1">
    <property type="protein sequence ID" value="Kaladp0010s0118.1.v1.1.CDS.1"/>
    <property type="gene ID" value="Kaladp0010s0118.v1.1"/>
</dbReference>
<sequence>MNDQSLATTSTLKRKRGRPRRDGSLKQGKEIVAVQEWGGSGVDESSEIEEEDDELLGQVVSGVLSGSFDAGYFVPMKPQNNGADADAALQGRVFYPGKVVPVASENDLAPHVKLCKRQEYDITSLSPLLSGCSGTIARM</sequence>
<evidence type="ECO:0000313" key="3">
    <source>
        <dbReference type="Proteomes" id="UP000594263"/>
    </source>
</evidence>
<dbReference type="PANTHER" id="PTHR34682">
    <property type="entry name" value="AT HOOK MOTIF-CONTAINING PROTEIN"/>
    <property type="match status" value="1"/>
</dbReference>
<evidence type="ECO:0000313" key="2">
    <source>
        <dbReference type="EnsemblPlants" id="Kaladp0010s0118.1.v1.1.CDS.1"/>
    </source>
</evidence>
<dbReference type="AlphaFoldDB" id="A0A7N0REP2"/>
<evidence type="ECO:0000256" key="1">
    <source>
        <dbReference type="SAM" id="MobiDB-lite"/>
    </source>
</evidence>
<organism evidence="2 3">
    <name type="scientific">Kalanchoe fedtschenkoi</name>
    <name type="common">Lavender scallops</name>
    <name type="synonym">South American air plant</name>
    <dbReference type="NCBI Taxonomy" id="63787"/>
    <lineage>
        <taxon>Eukaryota</taxon>
        <taxon>Viridiplantae</taxon>
        <taxon>Streptophyta</taxon>
        <taxon>Embryophyta</taxon>
        <taxon>Tracheophyta</taxon>
        <taxon>Spermatophyta</taxon>
        <taxon>Magnoliopsida</taxon>
        <taxon>eudicotyledons</taxon>
        <taxon>Gunneridae</taxon>
        <taxon>Pentapetalae</taxon>
        <taxon>Saxifragales</taxon>
        <taxon>Crassulaceae</taxon>
        <taxon>Kalanchoe</taxon>
    </lineage>
</organism>
<dbReference type="OMA" id="CKRQEYD"/>
<feature type="region of interest" description="Disordered" evidence="1">
    <location>
        <begin position="1"/>
        <end position="28"/>
    </location>
</feature>
<keyword evidence="3" id="KW-1185">Reference proteome</keyword>